<dbReference type="Gramene" id="PGSC0003DMT400089148">
    <property type="protein sequence ID" value="PGSC0003DMT400089148"/>
    <property type="gene ID" value="PGSC0003DMG400038719"/>
</dbReference>
<dbReference type="Proteomes" id="UP000011115">
    <property type="component" value="Unassembled WGS sequence"/>
</dbReference>
<evidence type="ECO:0000313" key="2">
    <source>
        <dbReference type="EnsemblPlants" id="PGSC0003DMT400089148"/>
    </source>
</evidence>
<dbReference type="CDD" id="cd00303">
    <property type="entry name" value="retropepsin_like"/>
    <property type="match status" value="1"/>
</dbReference>
<feature type="region of interest" description="Disordered" evidence="1">
    <location>
        <begin position="185"/>
        <end position="214"/>
    </location>
</feature>
<dbReference type="PANTHER" id="PTHR15503">
    <property type="entry name" value="LDOC1 RELATED"/>
    <property type="match status" value="1"/>
</dbReference>
<dbReference type="AlphaFoldDB" id="M1DHJ3"/>
<dbReference type="HOGENOM" id="CLU_077531_0_0_1"/>
<keyword evidence="3" id="KW-1185">Reference proteome</keyword>
<organism evidence="2 3">
    <name type="scientific">Solanum tuberosum</name>
    <name type="common">Potato</name>
    <dbReference type="NCBI Taxonomy" id="4113"/>
    <lineage>
        <taxon>Eukaryota</taxon>
        <taxon>Viridiplantae</taxon>
        <taxon>Streptophyta</taxon>
        <taxon>Embryophyta</taxon>
        <taxon>Tracheophyta</taxon>
        <taxon>Spermatophyta</taxon>
        <taxon>Magnoliopsida</taxon>
        <taxon>eudicotyledons</taxon>
        <taxon>Gunneridae</taxon>
        <taxon>Pentapetalae</taxon>
        <taxon>asterids</taxon>
        <taxon>lamiids</taxon>
        <taxon>Solanales</taxon>
        <taxon>Solanaceae</taxon>
        <taxon>Solanoideae</taxon>
        <taxon>Solaneae</taxon>
        <taxon>Solanum</taxon>
    </lineage>
</organism>
<protein>
    <submittedName>
        <fullName evidence="2">Gag-pol protein</fullName>
    </submittedName>
</protein>
<dbReference type="PANTHER" id="PTHR15503:SF45">
    <property type="entry name" value="RNA-DIRECTED DNA POLYMERASE HOMOLOG"/>
    <property type="match status" value="1"/>
</dbReference>
<evidence type="ECO:0000313" key="3">
    <source>
        <dbReference type="Proteomes" id="UP000011115"/>
    </source>
</evidence>
<name>M1DHJ3_SOLTU</name>
<accession>M1DHJ3</accession>
<dbReference type="Pfam" id="PF08284">
    <property type="entry name" value="RVP_2"/>
    <property type="match status" value="1"/>
</dbReference>
<feature type="compositionally biased region" description="Low complexity" evidence="1">
    <location>
        <begin position="202"/>
        <end position="213"/>
    </location>
</feature>
<evidence type="ECO:0000256" key="1">
    <source>
        <dbReference type="SAM" id="MobiDB-lite"/>
    </source>
</evidence>
<reference evidence="2" key="2">
    <citation type="submission" date="2015-06" db="UniProtKB">
        <authorList>
            <consortium name="EnsemblPlants"/>
        </authorList>
    </citation>
    <scope>IDENTIFICATION</scope>
    <source>
        <strain evidence="2">DM1-3 516 R44</strain>
    </source>
</reference>
<dbReference type="Gene3D" id="2.40.70.10">
    <property type="entry name" value="Acid Proteases"/>
    <property type="match status" value="1"/>
</dbReference>
<sequence length="332" mass="37568">MAPRRAYVRRNAGDNVEREYPQVLVDTLVKQVTNTEFRVDFQVLAHAMTTQVNREVVVPKYPNVGTTTTRVRDFTRMNPLEFHGSKVKEDSQEFIDDMTTQRDFARRNEGDNVDQEALPQAPQALVDPLTEQVTNVEFKAAFLVLAQAVMAQANREVVVLLNPNVGSNACFGCGKKDHKIRHYPSVAKNEGDSNRRAQPYLSSDPSGSGVSGPKQKRLYAFQTRGEQEGSPDVVTGPFSVSTPVGDSVVAKRVYRRRPLSLSHRVSLVDLVELDMLDFDVILGMDWLHSFYASIDCRNRVVKFQFPNKPMIEWKVEILCLKFNFFPTLKLKS</sequence>
<dbReference type="EnsemblPlants" id="PGSC0003DMT400089148">
    <property type="protein sequence ID" value="PGSC0003DMT400089148"/>
    <property type="gene ID" value="PGSC0003DMG400038719"/>
</dbReference>
<reference evidence="3" key="1">
    <citation type="journal article" date="2011" name="Nature">
        <title>Genome sequence and analysis of the tuber crop potato.</title>
        <authorList>
            <consortium name="The Potato Genome Sequencing Consortium"/>
        </authorList>
    </citation>
    <scope>NUCLEOTIDE SEQUENCE [LARGE SCALE GENOMIC DNA]</scope>
    <source>
        <strain evidence="3">cv. DM1-3 516 R44</strain>
    </source>
</reference>
<dbReference type="InterPro" id="IPR032567">
    <property type="entry name" value="RTL1-rel"/>
</dbReference>
<dbReference type="InterPro" id="IPR021109">
    <property type="entry name" value="Peptidase_aspartic_dom_sf"/>
</dbReference>
<proteinExistence type="predicted"/>
<dbReference type="PaxDb" id="4113-PGSC0003DMT400089148"/>
<dbReference type="InParanoid" id="M1DHJ3"/>